<feature type="transmembrane region" description="Helical" evidence="2">
    <location>
        <begin position="464"/>
        <end position="485"/>
    </location>
</feature>
<proteinExistence type="predicted"/>
<keyword evidence="2" id="KW-0472">Membrane</keyword>
<feature type="transmembrane region" description="Helical" evidence="2">
    <location>
        <begin position="216"/>
        <end position="234"/>
    </location>
</feature>
<feature type="transmembrane region" description="Helical" evidence="2">
    <location>
        <begin position="367"/>
        <end position="384"/>
    </location>
</feature>
<evidence type="ECO:0000313" key="4">
    <source>
        <dbReference type="Proteomes" id="UP000305948"/>
    </source>
</evidence>
<evidence type="ECO:0000313" key="3">
    <source>
        <dbReference type="EMBL" id="TFK52239.1"/>
    </source>
</evidence>
<gene>
    <name evidence="3" type="ORF">OE88DRAFT_1628061</name>
</gene>
<name>A0A5C3N3C6_9AGAM</name>
<feature type="transmembrane region" description="Helical" evidence="2">
    <location>
        <begin position="331"/>
        <end position="355"/>
    </location>
</feature>
<accession>A0A5C3N3C6</accession>
<feature type="transmembrane region" description="Helical" evidence="2">
    <location>
        <begin position="193"/>
        <end position="209"/>
    </location>
</feature>
<dbReference type="AlphaFoldDB" id="A0A5C3N3C6"/>
<evidence type="ECO:0008006" key="5">
    <source>
        <dbReference type="Google" id="ProtNLM"/>
    </source>
</evidence>
<keyword evidence="4" id="KW-1185">Reference proteome</keyword>
<dbReference type="Proteomes" id="UP000305948">
    <property type="component" value="Unassembled WGS sequence"/>
</dbReference>
<feature type="transmembrane region" description="Helical" evidence="2">
    <location>
        <begin position="396"/>
        <end position="416"/>
    </location>
</feature>
<feature type="transmembrane region" description="Helical" evidence="2">
    <location>
        <begin position="101"/>
        <end position="123"/>
    </location>
</feature>
<keyword evidence="2" id="KW-0812">Transmembrane</keyword>
<evidence type="ECO:0000256" key="1">
    <source>
        <dbReference type="SAM" id="MobiDB-lite"/>
    </source>
</evidence>
<organism evidence="3 4">
    <name type="scientific">Heliocybe sulcata</name>
    <dbReference type="NCBI Taxonomy" id="5364"/>
    <lineage>
        <taxon>Eukaryota</taxon>
        <taxon>Fungi</taxon>
        <taxon>Dikarya</taxon>
        <taxon>Basidiomycota</taxon>
        <taxon>Agaricomycotina</taxon>
        <taxon>Agaricomycetes</taxon>
        <taxon>Gloeophyllales</taxon>
        <taxon>Gloeophyllaceae</taxon>
        <taxon>Heliocybe</taxon>
    </lineage>
</organism>
<feature type="compositionally biased region" description="Acidic residues" evidence="1">
    <location>
        <begin position="47"/>
        <end position="63"/>
    </location>
</feature>
<protein>
    <recommendedName>
        <fullName evidence="5">Amino acid transporter transmembrane domain-containing protein</fullName>
    </recommendedName>
</protein>
<sequence length="493" mass="53437">MSTSHFDPELGSSRRASLDSFDSASEHSSLDSTTALVLIHDPDEAVEESPFDVSGDEEEEDDLGGAAAPALPPATVFLYLLSPYLKLGALLVPSHTLPLDWAVPTLVGFAVLSAFTRQVWFMLARYVRKAEMEDVVCDAFARGGGKEGRRRVIRALVRLATGVTRGLLAVVYLRASVDMLIPLTSPSFGLRRVGLTAALGVVTFPLAWAKSLAFRRVVYSTWLSVGAYVVWMGLETYAQVRGADTVDPSPRMGSLWQGITTIAFAFSTTTTLPLYASLKGTPRSITTASKHSLSFTLLSLLSVAVATGVMLPLVIAASSSNLQASDFPSTYVMAILKVVVLVSSIPALVITSPAVPMPLGMRRVSDVPFSKIIALLMVGLLSLVPEKAAYVMEDVLLVLMLLNALASPALVHIVTYQFKRPLSIVMPHTPALHRHRSSDSAFSHDELLQRKERTLQRRRLWRRVAWDVGVWVVLLPISGGGFTWAGGRILGAW</sequence>
<reference evidence="3 4" key="1">
    <citation type="journal article" date="2019" name="Nat. Ecol. Evol.">
        <title>Megaphylogeny resolves global patterns of mushroom evolution.</title>
        <authorList>
            <person name="Varga T."/>
            <person name="Krizsan K."/>
            <person name="Foldi C."/>
            <person name="Dima B."/>
            <person name="Sanchez-Garcia M."/>
            <person name="Sanchez-Ramirez S."/>
            <person name="Szollosi G.J."/>
            <person name="Szarkandi J.G."/>
            <person name="Papp V."/>
            <person name="Albert L."/>
            <person name="Andreopoulos W."/>
            <person name="Angelini C."/>
            <person name="Antonin V."/>
            <person name="Barry K.W."/>
            <person name="Bougher N.L."/>
            <person name="Buchanan P."/>
            <person name="Buyck B."/>
            <person name="Bense V."/>
            <person name="Catcheside P."/>
            <person name="Chovatia M."/>
            <person name="Cooper J."/>
            <person name="Damon W."/>
            <person name="Desjardin D."/>
            <person name="Finy P."/>
            <person name="Geml J."/>
            <person name="Haridas S."/>
            <person name="Hughes K."/>
            <person name="Justo A."/>
            <person name="Karasinski D."/>
            <person name="Kautmanova I."/>
            <person name="Kiss B."/>
            <person name="Kocsube S."/>
            <person name="Kotiranta H."/>
            <person name="LaButti K.M."/>
            <person name="Lechner B.E."/>
            <person name="Liimatainen K."/>
            <person name="Lipzen A."/>
            <person name="Lukacs Z."/>
            <person name="Mihaltcheva S."/>
            <person name="Morgado L.N."/>
            <person name="Niskanen T."/>
            <person name="Noordeloos M.E."/>
            <person name="Ohm R.A."/>
            <person name="Ortiz-Santana B."/>
            <person name="Ovrebo C."/>
            <person name="Racz N."/>
            <person name="Riley R."/>
            <person name="Savchenko A."/>
            <person name="Shiryaev A."/>
            <person name="Soop K."/>
            <person name="Spirin V."/>
            <person name="Szebenyi C."/>
            <person name="Tomsovsky M."/>
            <person name="Tulloss R.E."/>
            <person name="Uehling J."/>
            <person name="Grigoriev I.V."/>
            <person name="Vagvolgyi C."/>
            <person name="Papp T."/>
            <person name="Martin F.M."/>
            <person name="Miettinen O."/>
            <person name="Hibbett D.S."/>
            <person name="Nagy L.G."/>
        </authorList>
    </citation>
    <scope>NUCLEOTIDE SEQUENCE [LARGE SCALE GENOMIC DNA]</scope>
    <source>
        <strain evidence="3 4">OMC1185</strain>
    </source>
</reference>
<dbReference type="EMBL" id="ML213509">
    <property type="protein sequence ID" value="TFK52239.1"/>
    <property type="molecule type" value="Genomic_DNA"/>
</dbReference>
<dbReference type="STRING" id="5364.A0A5C3N3C6"/>
<evidence type="ECO:0000256" key="2">
    <source>
        <dbReference type="SAM" id="Phobius"/>
    </source>
</evidence>
<dbReference type="OrthoDB" id="3259324at2759"/>
<feature type="transmembrane region" description="Helical" evidence="2">
    <location>
        <begin position="297"/>
        <end position="319"/>
    </location>
</feature>
<keyword evidence="2" id="KW-1133">Transmembrane helix</keyword>
<feature type="region of interest" description="Disordered" evidence="1">
    <location>
        <begin position="47"/>
        <end position="66"/>
    </location>
</feature>
<feature type="transmembrane region" description="Helical" evidence="2">
    <location>
        <begin position="254"/>
        <end position="276"/>
    </location>
</feature>
<feature type="transmembrane region" description="Helical" evidence="2">
    <location>
        <begin position="155"/>
        <end position="173"/>
    </location>
</feature>